<reference evidence="3" key="1">
    <citation type="submission" date="2021-01" db="EMBL/GenBank/DDBJ databases">
        <title>Novel species in genus Nocardioides.</title>
        <authorList>
            <person name="Zhang G."/>
        </authorList>
    </citation>
    <scope>NUCLEOTIDE SEQUENCE</scope>
    <source>
        <strain evidence="3">Zg-536</strain>
    </source>
</reference>
<organism evidence="3 4">
    <name type="scientific">Nocardioides faecalis</name>
    <dbReference type="NCBI Taxonomy" id="2803858"/>
    <lineage>
        <taxon>Bacteria</taxon>
        <taxon>Bacillati</taxon>
        <taxon>Actinomycetota</taxon>
        <taxon>Actinomycetes</taxon>
        <taxon>Propionibacteriales</taxon>
        <taxon>Nocardioidaceae</taxon>
        <taxon>Nocardioides</taxon>
    </lineage>
</organism>
<keyword evidence="2" id="KW-0812">Transmembrane</keyword>
<keyword evidence="2" id="KW-1133">Transmembrane helix</keyword>
<protein>
    <submittedName>
        <fullName evidence="3">Uncharacterized protein</fullName>
    </submittedName>
</protein>
<dbReference type="Proteomes" id="UP000663791">
    <property type="component" value="Unassembled WGS sequence"/>
</dbReference>
<gene>
    <name evidence="3" type="ORF">JK386_16040</name>
</gene>
<dbReference type="AlphaFoldDB" id="A0A938Y902"/>
<evidence type="ECO:0000256" key="2">
    <source>
        <dbReference type="SAM" id="Phobius"/>
    </source>
</evidence>
<keyword evidence="2" id="KW-0472">Membrane</keyword>
<evidence type="ECO:0000313" key="3">
    <source>
        <dbReference type="EMBL" id="MBM9461414.1"/>
    </source>
</evidence>
<sequence length="113" mass="11742">MAGGKRAGKRAGSRERAQFRPDLALMAVAITAAVVGWGFLVFTAIGFGADARQDGRASSWLLLIACALAAMACLFLAFMLAARLARALGIASAPESKPKRDPNAPKGGKRAAR</sequence>
<proteinExistence type="predicted"/>
<comment type="caution">
    <text evidence="3">The sequence shown here is derived from an EMBL/GenBank/DDBJ whole genome shotgun (WGS) entry which is preliminary data.</text>
</comment>
<dbReference type="RefSeq" id="WP_205292736.1">
    <property type="nucleotide sequence ID" value="NZ_CP074406.1"/>
</dbReference>
<feature type="transmembrane region" description="Helical" evidence="2">
    <location>
        <begin position="60"/>
        <end position="82"/>
    </location>
</feature>
<accession>A0A938Y902</accession>
<keyword evidence="4" id="KW-1185">Reference proteome</keyword>
<evidence type="ECO:0000313" key="4">
    <source>
        <dbReference type="Proteomes" id="UP000663791"/>
    </source>
</evidence>
<feature type="region of interest" description="Disordered" evidence="1">
    <location>
        <begin position="94"/>
        <end position="113"/>
    </location>
</feature>
<dbReference type="EMBL" id="JAERTX010000017">
    <property type="protein sequence ID" value="MBM9461414.1"/>
    <property type="molecule type" value="Genomic_DNA"/>
</dbReference>
<evidence type="ECO:0000256" key="1">
    <source>
        <dbReference type="SAM" id="MobiDB-lite"/>
    </source>
</evidence>
<feature type="transmembrane region" description="Helical" evidence="2">
    <location>
        <begin position="23"/>
        <end position="48"/>
    </location>
</feature>
<name>A0A938Y902_9ACTN</name>